<name>A0A9P1FW44_9DINO</name>
<dbReference type="Proteomes" id="UP001152797">
    <property type="component" value="Unassembled WGS sequence"/>
</dbReference>
<dbReference type="EMBL" id="CAMXCT030001461">
    <property type="protein sequence ID" value="CAL4777633.1"/>
    <property type="molecule type" value="Genomic_DNA"/>
</dbReference>
<reference evidence="4 5" key="2">
    <citation type="submission" date="2024-05" db="EMBL/GenBank/DDBJ databases">
        <authorList>
            <person name="Chen Y."/>
            <person name="Shah S."/>
            <person name="Dougan E. K."/>
            <person name="Thang M."/>
            <person name="Chan C."/>
        </authorList>
    </citation>
    <scope>NUCLEOTIDE SEQUENCE [LARGE SCALE GENOMIC DNA]</scope>
</reference>
<keyword evidence="4" id="KW-0413">Isomerase</keyword>
<organism evidence="3">
    <name type="scientific">Cladocopium goreaui</name>
    <dbReference type="NCBI Taxonomy" id="2562237"/>
    <lineage>
        <taxon>Eukaryota</taxon>
        <taxon>Sar</taxon>
        <taxon>Alveolata</taxon>
        <taxon>Dinophyceae</taxon>
        <taxon>Suessiales</taxon>
        <taxon>Symbiodiniaceae</taxon>
        <taxon>Cladocopium</taxon>
    </lineage>
</organism>
<feature type="transmembrane region" description="Helical" evidence="2">
    <location>
        <begin position="99"/>
        <end position="128"/>
    </location>
</feature>
<feature type="compositionally biased region" description="Polar residues" evidence="1">
    <location>
        <begin position="467"/>
        <end position="476"/>
    </location>
</feature>
<dbReference type="AlphaFoldDB" id="A0A9P1FW44"/>
<dbReference type="EMBL" id="CAMXCT010001461">
    <property type="protein sequence ID" value="CAI3990321.1"/>
    <property type="molecule type" value="Genomic_DNA"/>
</dbReference>
<evidence type="ECO:0000256" key="2">
    <source>
        <dbReference type="SAM" id="Phobius"/>
    </source>
</evidence>
<feature type="transmembrane region" description="Helical" evidence="2">
    <location>
        <begin position="71"/>
        <end position="92"/>
    </location>
</feature>
<keyword evidence="5" id="KW-1185">Reference proteome</keyword>
<sequence length="476" mass="53305">MVCYPFHMKFHSTRLRTLTHRVLCLSGTAAVLVTFNYVVFVFADPNMFDEFRESYLQDDTTSIFMQPYSKYLVGVNALILALIVPCFGFFGAKRNNRPCLGCFVCCSCCGGCLHVLHAILMILLLIGLSSVETVCRRNGSCVGIMEACKYRKSDDYALDTYEGCLDYLVSKFPLAYAGLGLVLGLNSVVICFQCFSARWGYELHASGISQGKALLFHSLLLKVVQQPSPSTAINGHQQRSHCTQQPCRRLPGPLDAMDDTVDDDFIELPKQLTGRDVALFLDPFGFQASTQMDWQKGTENPEFTIRVHGHSTCGRHLHYIIECHLWRGKKTPEERPWVEWKVSRRLAHLRAGLHDLVKHYLGSSYQTYFCQVPFAHRLRPVGTTCRLDRWCSRMAVCLSSRLVPPIVAANVLRVLGAPDLKSCELPGVTFCDQMCSEADSHGPTDLPTQDGDDSSLDLSETRISEEWSLSTRSATG</sequence>
<keyword evidence="2" id="KW-1133">Transmembrane helix</keyword>
<evidence type="ECO:0000313" key="4">
    <source>
        <dbReference type="EMBL" id="CAL4777633.1"/>
    </source>
</evidence>
<feature type="transmembrane region" description="Helical" evidence="2">
    <location>
        <begin position="21"/>
        <end position="43"/>
    </location>
</feature>
<feature type="region of interest" description="Disordered" evidence="1">
    <location>
        <begin position="439"/>
        <end position="476"/>
    </location>
</feature>
<evidence type="ECO:0000313" key="3">
    <source>
        <dbReference type="EMBL" id="CAI3990321.1"/>
    </source>
</evidence>
<reference evidence="3" key="1">
    <citation type="submission" date="2022-10" db="EMBL/GenBank/DDBJ databases">
        <authorList>
            <person name="Chen Y."/>
            <person name="Dougan E. K."/>
            <person name="Chan C."/>
            <person name="Rhodes N."/>
            <person name="Thang M."/>
        </authorList>
    </citation>
    <scope>NUCLEOTIDE SEQUENCE</scope>
</reference>
<accession>A0A9P1FW44</accession>
<keyword evidence="2" id="KW-0812">Transmembrane</keyword>
<dbReference type="GO" id="GO:0016853">
    <property type="term" value="F:isomerase activity"/>
    <property type="evidence" value="ECO:0007669"/>
    <property type="project" value="UniProtKB-KW"/>
</dbReference>
<comment type="caution">
    <text evidence="3">The sequence shown here is derived from an EMBL/GenBank/DDBJ whole genome shotgun (WGS) entry which is preliminary data.</text>
</comment>
<protein>
    <submittedName>
        <fullName evidence="4">Peptidylprolyl isomerase</fullName>
    </submittedName>
</protein>
<keyword evidence="2" id="KW-0472">Membrane</keyword>
<proteinExistence type="predicted"/>
<evidence type="ECO:0000256" key="1">
    <source>
        <dbReference type="SAM" id="MobiDB-lite"/>
    </source>
</evidence>
<gene>
    <name evidence="3" type="ORF">C1SCF055_LOCUS17320</name>
</gene>
<evidence type="ECO:0000313" key="5">
    <source>
        <dbReference type="Proteomes" id="UP001152797"/>
    </source>
</evidence>
<dbReference type="EMBL" id="CAMXCT020001461">
    <property type="protein sequence ID" value="CAL1143696.1"/>
    <property type="molecule type" value="Genomic_DNA"/>
</dbReference>